<dbReference type="PANTHER" id="PTHR43808">
    <property type="entry name" value="ACETYLORNITHINE DEACETYLASE"/>
    <property type="match status" value="1"/>
</dbReference>
<keyword evidence="4" id="KW-0378">Hydrolase</keyword>
<evidence type="ECO:0000259" key="6">
    <source>
        <dbReference type="Pfam" id="PF04389"/>
    </source>
</evidence>
<dbReference type="Pfam" id="PF04389">
    <property type="entry name" value="Peptidase_M28"/>
    <property type="match status" value="1"/>
</dbReference>
<dbReference type="InterPro" id="IPR007484">
    <property type="entry name" value="Peptidase_M28"/>
</dbReference>
<proteinExistence type="inferred from homology"/>
<feature type="domain" description="Peptidase M28" evidence="6">
    <location>
        <begin position="24"/>
        <end position="112"/>
    </location>
</feature>
<comment type="caution">
    <text evidence="8">The sequence shown here is derived from an EMBL/GenBank/DDBJ whole genome shotgun (WGS) entry which is preliminary data.</text>
</comment>
<reference evidence="8" key="1">
    <citation type="journal article" date="2014" name="Front. Microbiol.">
        <title>High frequency of phylogenetically diverse reductive dehalogenase-homologous genes in deep subseafloor sedimentary metagenomes.</title>
        <authorList>
            <person name="Kawai M."/>
            <person name="Futagami T."/>
            <person name="Toyoda A."/>
            <person name="Takaki Y."/>
            <person name="Nishi S."/>
            <person name="Hori S."/>
            <person name="Arai W."/>
            <person name="Tsubouchi T."/>
            <person name="Morono Y."/>
            <person name="Uchiyama I."/>
            <person name="Ito T."/>
            <person name="Fujiyama A."/>
            <person name="Inagaki F."/>
            <person name="Takami H."/>
        </authorList>
    </citation>
    <scope>NUCLEOTIDE SEQUENCE</scope>
    <source>
        <strain evidence="8">Expedition CK06-06</strain>
    </source>
</reference>
<feature type="non-terminal residue" evidence="8">
    <location>
        <position position="1"/>
    </location>
</feature>
<dbReference type="InterPro" id="IPR036264">
    <property type="entry name" value="Bact_exopeptidase_dim_dom"/>
</dbReference>
<dbReference type="GO" id="GO:0046872">
    <property type="term" value="F:metal ion binding"/>
    <property type="evidence" value="ECO:0007669"/>
    <property type="project" value="UniProtKB-KW"/>
</dbReference>
<feature type="non-terminal residue" evidence="8">
    <location>
        <position position="252"/>
    </location>
</feature>
<dbReference type="InterPro" id="IPR050072">
    <property type="entry name" value="Peptidase_M20A"/>
</dbReference>
<accession>X1PIR2</accession>
<dbReference type="Gene3D" id="3.30.70.360">
    <property type="match status" value="1"/>
</dbReference>
<dbReference type="InterPro" id="IPR011650">
    <property type="entry name" value="Peptidase_M20_dimer"/>
</dbReference>
<comment type="cofactor">
    <cofactor evidence="1">
        <name>Zn(2+)</name>
        <dbReference type="ChEBI" id="CHEBI:29105"/>
    </cofactor>
</comment>
<dbReference type="AlphaFoldDB" id="X1PIR2"/>
<evidence type="ECO:0000259" key="7">
    <source>
        <dbReference type="Pfam" id="PF07687"/>
    </source>
</evidence>
<sequence>AVLGTPYGELKSARRVGALARQAGHRGGLLFACHLDVVAPGEAKWEHPPFSGVESKGKIYGRGSADMKGGIAAIVTAVRQIVDSGAKLKGDIILFAAAGEETDSCGAKRFISDWGGMPQLAGVVLPEPTDFEVVTAHRGMLWLKVKTVGKAAHGSTPELGVNAITSMKVVLGELEDYKIRFKPHKLLGGCSMSVNTIAGGKEINVVPDKCEIKIDIRTLPGQNHQDIISDFEKIFVKLKQKNSQFEAEVSII</sequence>
<protein>
    <submittedName>
        <fullName evidence="8">Uncharacterized protein</fullName>
    </submittedName>
</protein>
<dbReference type="SUPFAM" id="SSF55031">
    <property type="entry name" value="Bacterial exopeptidase dimerisation domain"/>
    <property type="match status" value="1"/>
</dbReference>
<organism evidence="8">
    <name type="scientific">marine sediment metagenome</name>
    <dbReference type="NCBI Taxonomy" id="412755"/>
    <lineage>
        <taxon>unclassified sequences</taxon>
        <taxon>metagenomes</taxon>
        <taxon>ecological metagenomes</taxon>
    </lineage>
</organism>
<gene>
    <name evidence="8" type="ORF">S06H3_49906</name>
</gene>
<evidence type="ECO:0000256" key="5">
    <source>
        <dbReference type="ARBA" id="ARBA00022833"/>
    </source>
</evidence>
<evidence type="ECO:0000256" key="3">
    <source>
        <dbReference type="ARBA" id="ARBA00022723"/>
    </source>
</evidence>
<dbReference type="Gene3D" id="3.40.630.10">
    <property type="entry name" value="Zn peptidases"/>
    <property type="match status" value="1"/>
</dbReference>
<comment type="similarity">
    <text evidence="2">Belongs to the peptidase M20A family.</text>
</comment>
<keyword evidence="5" id="KW-0862">Zinc</keyword>
<name>X1PIR2_9ZZZZ</name>
<keyword evidence="3" id="KW-0479">Metal-binding</keyword>
<evidence type="ECO:0000256" key="4">
    <source>
        <dbReference type="ARBA" id="ARBA00022801"/>
    </source>
</evidence>
<feature type="domain" description="Peptidase M20 dimerisation" evidence="7">
    <location>
        <begin position="135"/>
        <end position="238"/>
    </location>
</feature>
<dbReference type="PANTHER" id="PTHR43808:SF8">
    <property type="entry name" value="PEPTIDASE M20 DIMERISATION DOMAIN-CONTAINING PROTEIN"/>
    <property type="match status" value="1"/>
</dbReference>
<dbReference type="Pfam" id="PF07687">
    <property type="entry name" value="M20_dimer"/>
    <property type="match status" value="1"/>
</dbReference>
<evidence type="ECO:0000256" key="1">
    <source>
        <dbReference type="ARBA" id="ARBA00001947"/>
    </source>
</evidence>
<evidence type="ECO:0000256" key="2">
    <source>
        <dbReference type="ARBA" id="ARBA00006247"/>
    </source>
</evidence>
<dbReference type="GO" id="GO:0016787">
    <property type="term" value="F:hydrolase activity"/>
    <property type="evidence" value="ECO:0007669"/>
    <property type="project" value="UniProtKB-KW"/>
</dbReference>
<evidence type="ECO:0000313" key="8">
    <source>
        <dbReference type="EMBL" id="GAI38925.1"/>
    </source>
</evidence>
<dbReference type="EMBL" id="BARV01031550">
    <property type="protein sequence ID" value="GAI38925.1"/>
    <property type="molecule type" value="Genomic_DNA"/>
</dbReference>
<dbReference type="SUPFAM" id="SSF53187">
    <property type="entry name" value="Zn-dependent exopeptidases"/>
    <property type="match status" value="1"/>
</dbReference>